<gene>
    <name evidence="1" type="ORF">OPT61_g156</name>
</gene>
<name>A0ACC2IUW6_9PLEO</name>
<organism evidence="1 2">
    <name type="scientific">Boeremia exigua</name>
    <dbReference type="NCBI Taxonomy" id="749465"/>
    <lineage>
        <taxon>Eukaryota</taxon>
        <taxon>Fungi</taxon>
        <taxon>Dikarya</taxon>
        <taxon>Ascomycota</taxon>
        <taxon>Pezizomycotina</taxon>
        <taxon>Dothideomycetes</taxon>
        <taxon>Pleosporomycetidae</taxon>
        <taxon>Pleosporales</taxon>
        <taxon>Pleosporineae</taxon>
        <taxon>Didymellaceae</taxon>
        <taxon>Boeremia</taxon>
    </lineage>
</organism>
<proteinExistence type="predicted"/>
<dbReference type="EMBL" id="JAPHNI010000005">
    <property type="protein sequence ID" value="KAJ8118961.1"/>
    <property type="molecule type" value="Genomic_DNA"/>
</dbReference>
<protein>
    <submittedName>
        <fullName evidence="1">Uncharacterized protein</fullName>
    </submittedName>
</protein>
<reference evidence="1" key="1">
    <citation type="submission" date="2022-11" db="EMBL/GenBank/DDBJ databases">
        <title>Genome Sequence of Boeremia exigua.</title>
        <authorList>
            <person name="Buettner E."/>
        </authorList>
    </citation>
    <scope>NUCLEOTIDE SEQUENCE</scope>
    <source>
        <strain evidence="1">CU02</strain>
    </source>
</reference>
<dbReference type="Proteomes" id="UP001153331">
    <property type="component" value="Unassembled WGS sequence"/>
</dbReference>
<comment type="caution">
    <text evidence="1">The sequence shown here is derived from an EMBL/GenBank/DDBJ whole genome shotgun (WGS) entry which is preliminary data.</text>
</comment>
<accession>A0ACC2IUW6</accession>
<evidence type="ECO:0000313" key="1">
    <source>
        <dbReference type="EMBL" id="KAJ8118961.1"/>
    </source>
</evidence>
<keyword evidence="2" id="KW-1185">Reference proteome</keyword>
<sequence>MPSQLLQSGLFTLLWASSALAQGGGSQQWLSPVYPLYSQPLVFGSEIQPTATVTNSDGTPLDYYEIEIKPLDAQIYPNLGKTRLVGYNGEVPGPTFRMRQGREAVVRFINNGDLANSVHLHGSYSRAPFDGWADDTTEPGQYKDYYYPNRQNARTLWYHDHAIDHTAKNAYFGQAGFYILSDSQEDDLKLPSGVHDLPLALAAKRYNADGSLWDPEANGETTSVFGDVIHVNGVPWPFHKVEPRKYRLRFLNTGISRSYQLYFESSDAVGTQIPMTVFASDAGMTLNPVETKDLYISDAERWEVIFDFTAYAGKNVTLRNSRKVAADEDYNSTDQVMRFIVGNNVTDSTNNLPTGLPAKLRDVPFPPAHAPTEYNFKFEHSNGKWEVNGITWSNVDQRILAKPERGAVQKWTLANSAGGWSHPIHIHLVDLQITARRGGRGALMPYEKVALKDVMWLNVNEEIDVVARYAPWDGVYMFHCHNLIHEDHEMLAAFNVTALSDFGYNETTRFIDPMEQRYRAVGFTKSDFQGRTGPFSKDEITKKLNFFIGLDAYNKVGEVEKALEVYWATHTPGAVGSATKTATVAASSTAPGASSTAPGASSKASTATTTGTRASVVSPVPTTLVTATSSSNGKQNQNQNQNGKATTKV</sequence>
<evidence type="ECO:0000313" key="2">
    <source>
        <dbReference type="Proteomes" id="UP001153331"/>
    </source>
</evidence>